<organism evidence="2 3">
    <name type="scientific">Oikopleura dioica</name>
    <name type="common">Tunicate</name>
    <dbReference type="NCBI Taxonomy" id="34765"/>
    <lineage>
        <taxon>Eukaryota</taxon>
        <taxon>Metazoa</taxon>
        <taxon>Chordata</taxon>
        <taxon>Tunicata</taxon>
        <taxon>Appendicularia</taxon>
        <taxon>Copelata</taxon>
        <taxon>Oikopleuridae</taxon>
        <taxon>Oikopleura</taxon>
    </lineage>
</organism>
<feature type="domain" description="tRNA-guanine(15) transglycosylase-like" evidence="1">
    <location>
        <begin position="97"/>
        <end position="354"/>
    </location>
</feature>
<keyword evidence="3" id="KW-1185">Reference proteome</keyword>
<name>A0ABN7RU43_OIKDI</name>
<evidence type="ECO:0000259" key="1">
    <source>
        <dbReference type="Pfam" id="PF01702"/>
    </source>
</evidence>
<proteinExistence type="predicted"/>
<dbReference type="SUPFAM" id="SSF51713">
    <property type="entry name" value="tRNA-guanine transglycosylase"/>
    <property type="match status" value="1"/>
</dbReference>
<dbReference type="PANTHER" id="PTHR46064:SF1">
    <property type="entry name" value="QUEUINE TRNA-RIBOSYLTRANSFERASE ACCESSORY SUBUNIT 2"/>
    <property type="match status" value="1"/>
</dbReference>
<evidence type="ECO:0000313" key="3">
    <source>
        <dbReference type="Proteomes" id="UP001158576"/>
    </source>
</evidence>
<sequence length="356" mass="40055">MIFEGSQVEIVNPTINGQLPYLTKDLGHADGIEGVGSDDFVESARQAKKSSIKNLQQLMFTNEGKNSNHSYLMPHEQLRFSTRLEEDEVRAGGVTMKAAPLWAPSGKCATTPEEYVLLAEFGNCSVTELLSDYDIDFRVKLSKKRWEKAQLRTENWLKIQLPMMAKKNIVVPVIYLPDDRQFEIHVQNLKELLKNYEGTVCGLSIRGLNVNEDIDFDNLEKRLKMLPDGARICLDLAKPKEIVLGRLAGVNIFGGQFASTQASNHKAMILPTTAQPSRVPQMISLAENDHAGDKSQLSPDSPVDLSRAYIHHLTNVKEILAHILLMKHNLDQMNKFIELIRSCSSEESLRNLLELF</sequence>
<dbReference type="Proteomes" id="UP001158576">
    <property type="component" value="Chromosome PAR"/>
</dbReference>
<dbReference type="PANTHER" id="PTHR46064">
    <property type="entry name" value="QUEUINE TRNA-RIBOSYLTRANSFERASE ACCESSORY SUBUNIT 2"/>
    <property type="match status" value="1"/>
</dbReference>
<dbReference type="InterPro" id="IPR036511">
    <property type="entry name" value="TGT-like_sf"/>
</dbReference>
<dbReference type="Gene3D" id="3.20.20.105">
    <property type="entry name" value="Queuine tRNA-ribosyltransferase-like"/>
    <property type="match status" value="1"/>
</dbReference>
<dbReference type="InterPro" id="IPR050852">
    <property type="entry name" value="Queuine_tRNA-ribosyltrfase"/>
</dbReference>
<dbReference type="InterPro" id="IPR002616">
    <property type="entry name" value="tRNA_ribo_trans-like"/>
</dbReference>
<dbReference type="EMBL" id="OU015568">
    <property type="protein sequence ID" value="CAG5083199.1"/>
    <property type="molecule type" value="Genomic_DNA"/>
</dbReference>
<reference evidence="2 3" key="1">
    <citation type="submission" date="2021-04" db="EMBL/GenBank/DDBJ databases">
        <authorList>
            <person name="Bliznina A."/>
        </authorList>
    </citation>
    <scope>NUCLEOTIDE SEQUENCE [LARGE SCALE GENOMIC DNA]</scope>
</reference>
<dbReference type="Pfam" id="PF01702">
    <property type="entry name" value="TGT"/>
    <property type="match status" value="1"/>
</dbReference>
<accession>A0ABN7RU43</accession>
<gene>
    <name evidence="2" type="ORF">OKIOD_LOCUS1866</name>
</gene>
<protein>
    <submittedName>
        <fullName evidence="2">Oidioi.mRNA.OKI2018_I69.PAR.g10308.t1.cds</fullName>
    </submittedName>
</protein>
<evidence type="ECO:0000313" key="2">
    <source>
        <dbReference type="EMBL" id="CAG5083199.1"/>
    </source>
</evidence>